<evidence type="ECO:0000313" key="2">
    <source>
        <dbReference type="Proteomes" id="UP000545493"/>
    </source>
</evidence>
<protein>
    <submittedName>
        <fullName evidence="1">Putative RNase H-like HicB family nuclease</fullName>
    </submittedName>
</protein>
<dbReference type="Proteomes" id="UP000545493">
    <property type="component" value="Unassembled WGS sequence"/>
</dbReference>
<keyword evidence="2" id="KW-1185">Reference proteome</keyword>
<evidence type="ECO:0000313" key="1">
    <source>
        <dbReference type="EMBL" id="NIJ10422.1"/>
    </source>
</evidence>
<reference evidence="1 2" key="1">
    <citation type="submission" date="2020-03" db="EMBL/GenBank/DDBJ databases">
        <title>Sequencing the genomes of 1000 actinobacteria strains.</title>
        <authorList>
            <person name="Klenk H.-P."/>
        </authorList>
    </citation>
    <scope>NUCLEOTIDE SEQUENCE [LARGE SCALE GENOMIC DNA]</scope>
    <source>
        <strain evidence="1 2">DSM 45685</strain>
    </source>
</reference>
<dbReference type="EMBL" id="JAAOYM010000001">
    <property type="protein sequence ID" value="NIJ10422.1"/>
    <property type="molecule type" value="Genomic_DNA"/>
</dbReference>
<dbReference type="AlphaFoldDB" id="A0A7X5ZP68"/>
<gene>
    <name evidence="1" type="ORF">FHU38_000766</name>
</gene>
<comment type="caution">
    <text evidence="1">The sequence shown here is derived from an EMBL/GenBank/DDBJ whole genome shotgun (WGS) entry which is preliminary data.</text>
</comment>
<name>A0A7X5ZP68_9PSEU</name>
<proteinExistence type="predicted"/>
<sequence length="73" mass="8135">MEHWDPHRADPATYTVTAERQAYGWEPHIDGVGVTQTRSLTEAEDTAREYIDLALDAEDEDSFDVAIVARTGA</sequence>
<organism evidence="1 2">
    <name type="scientific">Saccharomonospora amisosensis</name>
    <dbReference type="NCBI Taxonomy" id="1128677"/>
    <lineage>
        <taxon>Bacteria</taxon>
        <taxon>Bacillati</taxon>
        <taxon>Actinomycetota</taxon>
        <taxon>Actinomycetes</taxon>
        <taxon>Pseudonocardiales</taxon>
        <taxon>Pseudonocardiaceae</taxon>
        <taxon>Saccharomonospora</taxon>
    </lineage>
</organism>
<dbReference type="RefSeq" id="WP_167166530.1">
    <property type="nucleotide sequence ID" value="NZ_JAAOYM010000001.1"/>
</dbReference>
<accession>A0A7X5ZP68</accession>